<sequence length="211" mass="23446">MFTPPPNVDDYSPSSTIITFDCPVPLLRGPLPAGSADNPSAGPFVLAFRDAQSWTSAYKACESKLTEQCEAGARIGCAISASSKCKPPWWKSLFSRGKTDFADREKCEEREMAVCLEASKASCSKFATDKCLPVFRDARIALKDRKVNWKEASKLIFWASLPFSASERSVGFDLIGLGQLGTWVEFEDRIEVTNYRGSDLLVLKERREKVQ</sequence>
<gene>
    <name evidence="1" type="ORF">LOK49_LG12G01554</name>
</gene>
<proteinExistence type="predicted"/>
<accession>A0ACC0FRK2</accession>
<dbReference type="Proteomes" id="UP001060215">
    <property type="component" value="Chromosome 13"/>
</dbReference>
<evidence type="ECO:0000313" key="1">
    <source>
        <dbReference type="EMBL" id="KAI7991169.1"/>
    </source>
</evidence>
<dbReference type="EMBL" id="CM045770">
    <property type="protein sequence ID" value="KAI7991169.1"/>
    <property type="molecule type" value="Genomic_DNA"/>
</dbReference>
<reference evidence="1 2" key="1">
    <citation type="journal article" date="2022" name="Plant J.">
        <title>Chromosome-level genome of Camellia lanceoleosa provides a valuable resource for understanding genome evolution and self-incompatibility.</title>
        <authorList>
            <person name="Gong W."/>
            <person name="Xiao S."/>
            <person name="Wang L."/>
            <person name="Liao Z."/>
            <person name="Chang Y."/>
            <person name="Mo W."/>
            <person name="Hu G."/>
            <person name="Li W."/>
            <person name="Zhao G."/>
            <person name="Zhu H."/>
            <person name="Hu X."/>
            <person name="Ji K."/>
            <person name="Xiang X."/>
            <person name="Song Q."/>
            <person name="Yuan D."/>
            <person name="Jin S."/>
            <person name="Zhang L."/>
        </authorList>
    </citation>
    <scope>NUCLEOTIDE SEQUENCE [LARGE SCALE GENOMIC DNA]</scope>
    <source>
        <strain evidence="1">SQ_2022a</strain>
    </source>
</reference>
<name>A0ACC0FRK2_9ERIC</name>
<evidence type="ECO:0000313" key="2">
    <source>
        <dbReference type="Proteomes" id="UP001060215"/>
    </source>
</evidence>
<comment type="caution">
    <text evidence="1">The sequence shown here is derived from an EMBL/GenBank/DDBJ whole genome shotgun (WGS) entry which is preliminary data.</text>
</comment>
<organism evidence="1 2">
    <name type="scientific">Camellia lanceoleosa</name>
    <dbReference type="NCBI Taxonomy" id="1840588"/>
    <lineage>
        <taxon>Eukaryota</taxon>
        <taxon>Viridiplantae</taxon>
        <taxon>Streptophyta</taxon>
        <taxon>Embryophyta</taxon>
        <taxon>Tracheophyta</taxon>
        <taxon>Spermatophyta</taxon>
        <taxon>Magnoliopsida</taxon>
        <taxon>eudicotyledons</taxon>
        <taxon>Gunneridae</taxon>
        <taxon>Pentapetalae</taxon>
        <taxon>asterids</taxon>
        <taxon>Ericales</taxon>
        <taxon>Theaceae</taxon>
        <taxon>Camellia</taxon>
    </lineage>
</organism>
<protein>
    <submittedName>
        <fullName evidence="1">Uncharacterized protein</fullName>
    </submittedName>
</protein>
<keyword evidence="2" id="KW-1185">Reference proteome</keyword>